<keyword evidence="2" id="KW-0812">Transmembrane</keyword>
<dbReference type="OrthoDB" id="8062037at2759"/>
<evidence type="ECO:0000313" key="4">
    <source>
        <dbReference type="EMBL" id="OSX74153.1"/>
    </source>
</evidence>
<evidence type="ECO:0000313" key="5">
    <source>
        <dbReference type="Proteomes" id="UP000218209"/>
    </source>
</evidence>
<evidence type="ECO:0000256" key="2">
    <source>
        <dbReference type="SAM" id="Phobius"/>
    </source>
</evidence>
<feature type="domain" description="TPM" evidence="3">
    <location>
        <begin position="32"/>
        <end position="136"/>
    </location>
</feature>
<dbReference type="InterPro" id="IPR007621">
    <property type="entry name" value="TPM_dom"/>
</dbReference>
<keyword evidence="2" id="KW-1133">Transmembrane helix</keyword>
<name>A0A1X6P0K1_PORUM</name>
<evidence type="ECO:0000256" key="1">
    <source>
        <dbReference type="SAM" id="MobiDB-lite"/>
    </source>
</evidence>
<dbReference type="PANTHER" id="PTHR33748">
    <property type="entry name" value="PROTEIN CBG04600"/>
    <property type="match status" value="1"/>
</dbReference>
<keyword evidence="2" id="KW-0472">Membrane</keyword>
<proteinExistence type="predicted"/>
<reference evidence="4 5" key="1">
    <citation type="submission" date="2017-03" db="EMBL/GenBank/DDBJ databases">
        <title>WGS assembly of Porphyra umbilicalis.</title>
        <authorList>
            <person name="Brawley S.H."/>
            <person name="Blouin N.A."/>
            <person name="Ficko-Blean E."/>
            <person name="Wheeler G.L."/>
            <person name="Lohr M."/>
            <person name="Goodson H.V."/>
            <person name="Jenkins J.W."/>
            <person name="Blaby-Haas C.E."/>
            <person name="Helliwell K.E."/>
            <person name="Chan C."/>
            <person name="Marriage T."/>
            <person name="Bhattacharya D."/>
            <person name="Klein A.S."/>
            <person name="Badis Y."/>
            <person name="Brodie J."/>
            <person name="Cao Y."/>
            <person name="Collen J."/>
            <person name="Dittami S.M."/>
            <person name="Gachon C.M."/>
            <person name="Green B.R."/>
            <person name="Karpowicz S."/>
            <person name="Kim J.W."/>
            <person name="Kudahl U."/>
            <person name="Lin S."/>
            <person name="Michel G."/>
            <person name="Mittag M."/>
            <person name="Olson B.J."/>
            <person name="Pangilinan J."/>
            <person name="Peng Y."/>
            <person name="Qiu H."/>
            <person name="Shu S."/>
            <person name="Singer J.T."/>
            <person name="Smith A.G."/>
            <person name="Sprecher B.N."/>
            <person name="Wagner V."/>
            <person name="Wang W."/>
            <person name="Wang Z.-Y."/>
            <person name="Yan J."/>
            <person name="Yarish C."/>
            <person name="Zoeuner-Riek S."/>
            <person name="Zhuang Y."/>
            <person name="Zou Y."/>
            <person name="Lindquist E.A."/>
            <person name="Grimwood J."/>
            <person name="Barry K."/>
            <person name="Rokhsar D.S."/>
            <person name="Schmutz J."/>
            <person name="Stiller J.W."/>
            <person name="Grossman A.R."/>
            <person name="Prochnik S.E."/>
        </authorList>
    </citation>
    <scope>NUCLEOTIDE SEQUENCE [LARGE SCALE GENOMIC DNA]</scope>
    <source>
        <strain evidence="4">4086291</strain>
    </source>
</reference>
<keyword evidence="5" id="KW-1185">Reference proteome</keyword>
<dbReference type="Proteomes" id="UP000218209">
    <property type="component" value="Unassembled WGS sequence"/>
</dbReference>
<feature type="transmembrane region" description="Helical" evidence="2">
    <location>
        <begin position="163"/>
        <end position="181"/>
    </location>
</feature>
<dbReference type="AlphaFoldDB" id="A0A1X6P0K1"/>
<dbReference type="EMBL" id="KV918961">
    <property type="protein sequence ID" value="OSX74153.1"/>
    <property type="molecule type" value="Genomic_DNA"/>
</dbReference>
<gene>
    <name evidence="4" type="ORF">BU14_0306s0031</name>
</gene>
<protein>
    <recommendedName>
        <fullName evidence="3">TPM domain-containing protein</fullName>
    </recommendedName>
</protein>
<evidence type="ECO:0000259" key="3">
    <source>
        <dbReference type="Pfam" id="PF04536"/>
    </source>
</evidence>
<accession>A0A1X6P0K1</accession>
<dbReference type="GO" id="GO:0016020">
    <property type="term" value="C:membrane"/>
    <property type="evidence" value="ECO:0007669"/>
    <property type="project" value="TreeGrafter"/>
</dbReference>
<sequence length="255" mass="26048">MRIRRAEPPYGAAVCGDGQPAVPADAPPDTARGYQLGVVVVNRADLSAGAPPGGDTLGAYARRVYDTWGVGDAGCGNGVLLLLSLGDRKLFLVTGAGAKLGLTEPRIDEVYAVMRPALRADAPGKAVEAGVDAIGRYLASAATAAAAAADDEDGDGGGGGGGFLFPLGLFGIAAGAIALSGRRAEARKRARYAAFRSALRRTDDDRSAALANRYEARSCAICLQDFPRPGGGGRGAPPPSPPVAAAPRPTRRRRR</sequence>
<feature type="region of interest" description="Disordered" evidence="1">
    <location>
        <begin position="227"/>
        <end position="255"/>
    </location>
</feature>
<dbReference type="Gene3D" id="3.10.310.50">
    <property type="match status" value="1"/>
</dbReference>
<dbReference type="PANTHER" id="PTHR33748:SF5">
    <property type="entry name" value="GROUND-LIKE DOMAIN-CONTAINING PROTEIN"/>
    <property type="match status" value="1"/>
</dbReference>
<dbReference type="Pfam" id="PF04536">
    <property type="entry name" value="TPM_phosphatase"/>
    <property type="match status" value="1"/>
</dbReference>
<organism evidence="4 5">
    <name type="scientific">Porphyra umbilicalis</name>
    <name type="common">Purple laver</name>
    <name type="synonym">Red alga</name>
    <dbReference type="NCBI Taxonomy" id="2786"/>
    <lineage>
        <taxon>Eukaryota</taxon>
        <taxon>Rhodophyta</taxon>
        <taxon>Bangiophyceae</taxon>
        <taxon>Bangiales</taxon>
        <taxon>Bangiaceae</taxon>
        <taxon>Porphyra</taxon>
    </lineage>
</organism>